<proteinExistence type="predicted"/>
<sequence>MRNFDQSLISVFTNSALDVCWPIFSQSVLDGLALV</sequence>
<evidence type="ECO:0000313" key="2">
    <source>
        <dbReference type="Proteomes" id="UP001220577"/>
    </source>
</evidence>
<keyword evidence="2" id="KW-1185">Reference proteome</keyword>
<dbReference type="Proteomes" id="UP001220577">
    <property type="component" value="Chromosome"/>
</dbReference>
<accession>A0ABY7UBH7</accession>
<organism evidence="1 2">
    <name type="scientific">Corynebacterium ihumii</name>
    <dbReference type="NCBI Taxonomy" id="1232427"/>
    <lineage>
        <taxon>Bacteria</taxon>
        <taxon>Bacillati</taxon>
        <taxon>Actinomycetota</taxon>
        <taxon>Actinomycetes</taxon>
        <taxon>Mycobacteriales</taxon>
        <taxon>Corynebacteriaceae</taxon>
        <taxon>Corynebacterium</taxon>
    </lineage>
</organism>
<protein>
    <submittedName>
        <fullName evidence="1">Uncharacterized protein</fullName>
    </submittedName>
</protein>
<reference evidence="1 2" key="1">
    <citation type="submission" date="2020-10" db="EMBL/GenBank/DDBJ databases">
        <title>Complete genome sequence of Corynebacterium ihumii DSM 45751.</title>
        <authorList>
            <person name="Ruckert C."/>
            <person name="Albersmeier A."/>
            <person name="Busche T."/>
            <person name="Jaenicke S."/>
            <person name="Winkler A."/>
            <person name="Friethjonsson O.H."/>
            <person name="Hreggviethsson G.O."/>
            <person name="Lambert C."/>
            <person name="Badcock D."/>
            <person name="Bernaerts K."/>
            <person name="Anne J."/>
            <person name="Economou A."/>
            <person name="Kalinowski J."/>
        </authorList>
    </citation>
    <scope>NUCLEOTIDE SEQUENCE [LARGE SCALE GENOMIC DNA]</scope>
    <source>
        <strain evidence="1 2">DSM 45751</strain>
    </source>
</reference>
<name>A0ABY7UBH7_9CORY</name>
<dbReference type="EMBL" id="CP063190">
    <property type="protein sequence ID" value="WCZ33633.1"/>
    <property type="molecule type" value="Genomic_DNA"/>
</dbReference>
<gene>
    <name evidence="1" type="ORF">CIHUM_00925</name>
</gene>
<evidence type="ECO:0000313" key="1">
    <source>
        <dbReference type="EMBL" id="WCZ33633.1"/>
    </source>
</evidence>